<proteinExistence type="predicted"/>
<evidence type="ECO:0000256" key="1">
    <source>
        <dbReference type="SAM" id="MobiDB-lite"/>
    </source>
</evidence>
<dbReference type="EMBL" id="JAWRVI010000078">
    <property type="protein sequence ID" value="KAK4078880.1"/>
    <property type="molecule type" value="Genomic_DNA"/>
</dbReference>
<name>A0ABR0BIJ5_PURLI</name>
<comment type="caution">
    <text evidence="2">The sequence shown here is derived from an EMBL/GenBank/DDBJ whole genome shotgun (WGS) entry which is preliminary data.</text>
</comment>
<feature type="compositionally biased region" description="Low complexity" evidence="1">
    <location>
        <begin position="513"/>
        <end position="537"/>
    </location>
</feature>
<protein>
    <submittedName>
        <fullName evidence="2">Uncharacterized protein</fullName>
    </submittedName>
</protein>
<feature type="region of interest" description="Disordered" evidence="1">
    <location>
        <begin position="750"/>
        <end position="770"/>
    </location>
</feature>
<keyword evidence="3" id="KW-1185">Reference proteome</keyword>
<organism evidence="2 3">
    <name type="scientific">Purpureocillium lilacinum</name>
    <name type="common">Paecilomyces lilacinus</name>
    <dbReference type="NCBI Taxonomy" id="33203"/>
    <lineage>
        <taxon>Eukaryota</taxon>
        <taxon>Fungi</taxon>
        <taxon>Dikarya</taxon>
        <taxon>Ascomycota</taxon>
        <taxon>Pezizomycotina</taxon>
        <taxon>Sordariomycetes</taxon>
        <taxon>Hypocreomycetidae</taxon>
        <taxon>Hypocreales</taxon>
        <taxon>Ophiocordycipitaceae</taxon>
        <taxon>Purpureocillium</taxon>
    </lineage>
</organism>
<reference evidence="2 3" key="1">
    <citation type="journal article" date="2024" name="Microbiol. Resour. Announc.">
        <title>Genome annotations for the ascomycete fungi Trichoderma harzianum, Trichoderma aggressivum, and Purpureocillium lilacinum.</title>
        <authorList>
            <person name="Beijen E.P.W."/>
            <person name="Ohm R.A."/>
        </authorList>
    </citation>
    <scope>NUCLEOTIDE SEQUENCE [LARGE SCALE GENOMIC DNA]</scope>
    <source>
        <strain evidence="2 3">CBS 150709</strain>
    </source>
</reference>
<feature type="region of interest" description="Disordered" evidence="1">
    <location>
        <begin position="222"/>
        <end position="244"/>
    </location>
</feature>
<evidence type="ECO:0000313" key="2">
    <source>
        <dbReference type="EMBL" id="KAK4078880.1"/>
    </source>
</evidence>
<sequence length="1109" mass="119701">MESAKLMGNPASPNTLLAGHVFRDIQNCVLRAGTELAAIKSPQTDYEEGVAEVQNLLDDSWGRVYATADPHERAAIQNEIVQYGRDLQSLESSYNSGLEMATSKYEQRIDDVVQKLCDILVATLGPTRIRRTLRGFDPRCLVDYLPEDSATTKVKSISSPSDARKLEDSPIYPSTFEDHVKDATPVAEQRDRNGVKRRAVDDRSCGRAAKLRATAENRKLLSRRRRRSNRKNGVEDKGHGQRIATEDLTPGDVYLVWEQSEGWSAVLLLPTKARDIDGVSATFENVALPANPPKCYVFDRRSQSYKWRKDYEDDGQLVSERFYPVMYFDDDSSPTRTTGWLAAAQFQAYDDRIARSLDSHTQIQKYLQRRAVLEEPADGDDKTIHVNGGTSSIAQRRDEIHNVNSSDSEALALNSTRSPSASEPLPATRDTTVQDECEAAGSGSSHSAGCNQTPREFSPIPDSRGSSEICMQTNTGGQSLQEERGPGRPPGLGLGKEESFDAFSTQEQEQQEQHAAAQEKAACSPPTATETEPAVAAQSARGDSLENVSTDSNRTPRLDCSQAGDHPSVATAGQLVPPAQPPNNGSHDDEPCASLPSSLQTRSPDLVATGLRPSESDAVEGTSSAAPANGHRGPSAKSLDTEGQHKGSLPASKLQPCLPVCASPGVSPPEVIRKPSQPGSIAAQPISSLFPPPFAEAPGRQGAARPHLLPPIRTTEEILRDHPSCTEFYVQGRTFGAGLDVPVAAATASSSGSYHRQSMPGAAPPLDTRVATPRTPQITACNESGGWPEGFPQALIAVQWPANVHLVYGCKGCLCNENLLASWQAGLAATVGARRCPGARVGQNERERRRNFAAAAGVALSARLCGFIPLAVCCGRPFRARDGPLKRFEATCVIETSGAGQSLRGGMMCLVPPRRPGRAVHPLLQRVVSLETVHHVATGPVRVSTDARVAPTSVGAVTAAFGDVPGSSDKLRHSTTQILLPASGQLRVLLAPNPRALAPSLHAPGILMPVDAAVSQDDISGRRTCSWRAWDAHSTTEGGGRLCGTWVTDYYSRRQISPSPGCRQAEALLDRGIRRRRRDTRRLRELGKLRAPRALQWCTFTLFLRNGLI</sequence>
<evidence type="ECO:0000313" key="3">
    <source>
        <dbReference type="Proteomes" id="UP001287286"/>
    </source>
</evidence>
<accession>A0ABR0BIJ5</accession>
<dbReference type="Proteomes" id="UP001287286">
    <property type="component" value="Unassembled WGS sequence"/>
</dbReference>
<feature type="region of interest" description="Disordered" evidence="1">
    <location>
        <begin position="378"/>
        <end position="652"/>
    </location>
</feature>
<gene>
    <name evidence="2" type="ORF">Purlil1_11818</name>
</gene>
<feature type="compositionally biased region" description="Polar residues" evidence="1">
    <location>
        <begin position="464"/>
        <end position="480"/>
    </location>
</feature>
<feature type="compositionally biased region" description="Polar residues" evidence="1">
    <location>
        <begin position="546"/>
        <end position="555"/>
    </location>
</feature>
<feature type="compositionally biased region" description="Low complexity" evidence="1">
    <location>
        <begin position="439"/>
        <end position="449"/>
    </location>
</feature>
<feature type="compositionally biased region" description="Polar residues" evidence="1">
    <location>
        <begin position="402"/>
        <end position="421"/>
    </location>
</feature>